<feature type="region of interest" description="Disordered" evidence="2">
    <location>
        <begin position="1"/>
        <end position="40"/>
    </location>
</feature>
<evidence type="ECO:0000256" key="1">
    <source>
        <dbReference type="ARBA" id="ARBA00022737"/>
    </source>
</evidence>
<dbReference type="PANTHER" id="PTHR10039:SF17">
    <property type="entry name" value="FUNGAL STAND N-TERMINAL GOODBYE DOMAIN-CONTAINING PROTEIN-RELATED"/>
    <property type="match status" value="1"/>
</dbReference>
<dbReference type="EMBL" id="JBAHYK010001035">
    <property type="protein sequence ID" value="KAL0569876.1"/>
    <property type="molecule type" value="Genomic_DNA"/>
</dbReference>
<feature type="domain" description="Nephrocystin 3-like N-terminal" evidence="3">
    <location>
        <begin position="94"/>
        <end position="279"/>
    </location>
</feature>
<dbReference type="SUPFAM" id="SSF52540">
    <property type="entry name" value="P-loop containing nucleoside triphosphate hydrolases"/>
    <property type="match status" value="1"/>
</dbReference>
<protein>
    <recommendedName>
        <fullName evidence="3">Nephrocystin 3-like N-terminal domain-containing protein</fullName>
    </recommendedName>
</protein>
<dbReference type="InterPro" id="IPR027417">
    <property type="entry name" value="P-loop_NTPase"/>
</dbReference>
<gene>
    <name evidence="4" type="ORF">V5O48_012085</name>
</gene>
<dbReference type="PANTHER" id="PTHR10039">
    <property type="entry name" value="AMELOGENIN"/>
    <property type="match status" value="1"/>
</dbReference>
<feature type="compositionally biased region" description="Polar residues" evidence="2">
    <location>
        <begin position="18"/>
        <end position="34"/>
    </location>
</feature>
<evidence type="ECO:0000256" key="2">
    <source>
        <dbReference type="SAM" id="MobiDB-lite"/>
    </source>
</evidence>
<accession>A0ABR3F3R7</accession>
<dbReference type="Pfam" id="PF24883">
    <property type="entry name" value="NPHP3_N"/>
    <property type="match status" value="1"/>
</dbReference>
<dbReference type="InterPro" id="IPR056884">
    <property type="entry name" value="NPHP3-like_N"/>
</dbReference>
<sequence length="1240" mass="142963">MKTQNTRVLSEMQDDRNGPSQSANKNYGRDQNLNAGDGTLNVGPLTQYNVSGDLVQSFTSSVSNPHKTLWDMVAGVKASHNSDLQFERGYCLPGTREAVLEDLHQWMLLENGGPPVCWLSGPAGVGKSAVALTLAKACEGDGLAGTFFFFRLDPKRNNPSALILTIAYGLVVTRPGIGRRINRRIAADPRILEASLEEQYRELILSPLKEKKRWWWWVQDLWSMPRNPSTRRRPNLVIIDGLDECGDRKTQTRILSVLFSSFAGWSANNPPLRFLVCSRPESWIREAFESSQFRRLTKRVILDNSFSAKKDIERYFLQSFQEIRESDQYAHVDFPDPWPAHYIIELLVDKASGQFIYAVTVIRFIKDDFAHPFDQLRIVLDTPRPPHSKSPFHELDILYHIVLSANPDHKQLSLFLAAILLLPRHASPTFLDMLFELCSGAASLALRAMHSVLDIRGLDDPISVYHTSFADFLKDESRSERFFIDLPRQRTTLGRKWGHALVNRWKNELRNLEVPKDMSPWIAWAAFCLEFPRPEVLRDIDEVYTTFLSGCMHHENYDQLMLLLAAILLLYASPTFLEMLFDLPSVEVRVALRVMYPVLNIRGPNDIISVYHTSFSDFLFDKTRSGRFFIHLGQRNSLGRRWGHALVNRWKDELQHNEVPNDTPLWTAWATFCLEFPSPAVLRDMDDVYTTFLSSHMQHEDHDFLAAILLIPHYASPTFLEMLFGLPSGQASLALRSMSPVLDIRDPDDIISVYHTSFSDFLLDKTRSGRFFIHLGQRNSLGRRWGHALVNKWKDELRHDEVPNDTPLWTAWATFCLEFPSPAVLRDMDDVYTTFLSGHMHHKDYNLLAAILLIPHYASPTFLEMLFGLPSGQVSLALRSMSPVLNIQGANNPISIYHTSFNDFLSDETRSRRFFVTPRQRSNLVQKWGHLLIKRWKDGPRENHRPGGKFPWTAWADFYLESPSAKDLRYMDHFYTTILSGCSHRAVVVSTLAAVILLPSNTPVTPRYIEIFLVHTSSQTTRALHEIDWLLSEGPKKRLALAHTSLKTFVLDQSRSGHFFIDRNYHRDHFIRRWLRVQHIFSECKGKLPLHSWHVLCADLDVPKETAFVELRKFYQELWDLKRDTCSTVVETIAILLRHTDPSLELIDFLHETSKDTEVYYYLHIGEKEVLHSQRAGGESSDGLTDNHPRFFDFLKDKCHSPDFSLSPIRQDILTRRMVKFVVRLCRDPKERYKQLLSLK</sequence>
<reference evidence="4 5" key="1">
    <citation type="submission" date="2024-02" db="EMBL/GenBank/DDBJ databases">
        <title>A draft genome for the cacao thread blight pathogen Marasmius crinis-equi.</title>
        <authorList>
            <person name="Cohen S.P."/>
            <person name="Baruah I.K."/>
            <person name="Amoako-Attah I."/>
            <person name="Bukari Y."/>
            <person name="Meinhardt L.W."/>
            <person name="Bailey B.A."/>
        </authorList>
    </citation>
    <scope>NUCLEOTIDE SEQUENCE [LARGE SCALE GENOMIC DNA]</scope>
    <source>
        <strain evidence="4 5">GH-76</strain>
    </source>
</reference>
<evidence type="ECO:0000313" key="4">
    <source>
        <dbReference type="EMBL" id="KAL0569876.1"/>
    </source>
</evidence>
<comment type="caution">
    <text evidence="4">The sequence shown here is derived from an EMBL/GenBank/DDBJ whole genome shotgun (WGS) entry which is preliminary data.</text>
</comment>
<dbReference type="Proteomes" id="UP001465976">
    <property type="component" value="Unassembled WGS sequence"/>
</dbReference>
<dbReference type="Gene3D" id="3.40.50.300">
    <property type="entry name" value="P-loop containing nucleotide triphosphate hydrolases"/>
    <property type="match status" value="1"/>
</dbReference>
<evidence type="ECO:0000313" key="5">
    <source>
        <dbReference type="Proteomes" id="UP001465976"/>
    </source>
</evidence>
<keyword evidence="5" id="KW-1185">Reference proteome</keyword>
<proteinExistence type="predicted"/>
<name>A0ABR3F3R7_9AGAR</name>
<evidence type="ECO:0000259" key="3">
    <source>
        <dbReference type="Pfam" id="PF24883"/>
    </source>
</evidence>
<organism evidence="4 5">
    <name type="scientific">Marasmius crinis-equi</name>
    <dbReference type="NCBI Taxonomy" id="585013"/>
    <lineage>
        <taxon>Eukaryota</taxon>
        <taxon>Fungi</taxon>
        <taxon>Dikarya</taxon>
        <taxon>Basidiomycota</taxon>
        <taxon>Agaricomycotina</taxon>
        <taxon>Agaricomycetes</taxon>
        <taxon>Agaricomycetidae</taxon>
        <taxon>Agaricales</taxon>
        <taxon>Marasmiineae</taxon>
        <taxon>Marasmiaceae</taxon>
        <taxon>Marasmius</taxon>
    </lineage>
</organism>
<keyword evidence="1" id="KW-0677">Repeat</keyword>